<protein>
    <submittedName>
        <fullName evidence="6">DNA-binding transcriptional LysR family regulator</fullName>
    </submittedName>
</protein>
<keyword evidence="4" id="KW-0804">Transcription</keyword>
<evidence type="ECO:0000256" key="2">
    <source>
        <dbReference type="ARBA" id="ARBA00023015"/>
    </source>
</evidence>
<dbReference type="GO" id="GO:0006351">
    <property type="term" value="P:DNA-templated transcription"/>
    <property type="evidence" value="ECO:0007669"/>
    <property type="project" value="TreeGrafter"/>
</dbReference>
<evidence type="ECO:0000313" key="6">
    <source>
        <dbReference type="EMBL" id="TDR14753.1"/>
    </source>
</evidence>
<dbReference type="Gene3D" id="1.10.10.10">
    <property type="entry name" value="Winged helix-like DNA-binding domain superfamily/Winged helix DNA-binding domain"/>
    <property type="match status" value="1"/>
</dbReference>
<accession>A0A4R6XCS0</accession>
<evidence type="ECO:0000259" key="5">
    <source>
        <dbReference type="PROSITE" id="PS50931"/>
    </source>
</evidence>
<keyword evidence="2" id="KW-0805">Transcription regulation</keyword>
<dbReference type="GO" id="GO:0043565">
    <property type="term" value="F:sequence-specific DNA binding"/>
    <property type="evidence" value="ECO:0007669"/>
    <property type="project" value="TreeGrafter"/>
</dbReference>
<reference evidence="6 7" key="1">
    <citation type="submission" date="2019-03" db="EMBL/GenBank/DDBJ databases">
        <title>Genomic Encyclopedia of Type Strains, Phase IV (KMG-IV): sequencing the most valuable type-strain genomes for metagenomic binning, comparative biology and taxonomic classification.</title>
        <authorList>
            <person name="Goeker M."/>
        </authorList>
    </citation>
    <scope>NUCLEOTIDE SEQUENCE [LARGE SCALE GENOMIC DNA]</scope>
    <source>
        <strain evidence="6 7">DSM 5604</strain>
    </source>
</reference>
<evidence type="ECO:0000313" key="7">
    <source>
        <dbReference type="Proteomes" id="UP000295729"/>
    </source>
</evidence>
<keyword evidence="7" id="KW-1185">Reference proteome</keyword>
<dbReference type="Gene3D" id="3.40.190.10">
    <property type="entry name" value="Periplasmic binding protein-like II"/>
    <property type="match status" value="2"/>
</dbReference>
<dbReference type="Proteomes" id="UP000295729">
    <property type="component" value="Unassembled WGS sequence"/>
</dbReference>
<dbReference type="AlphaFoldDB" id="A0A4R6XCS0"/>
<dbReference type="RefSeq" id="WP_133559404.1">
    <property type="nucleotide sequence ID" value="NZ_SNZA01000001.1"/>
</dbReference>
<dbReference type="InterPro" id="IPR036390">
    <property type="entry name" value="WH_DNA-bd_sf"/>
</dbReference>
<keyword evidence="3 6" id="KW-0238">DNA-binding</keyword>
<comment type="similarity">
    <text evidence="1">Belongs to the LysR transcriptional regulatory family.</text>
</comment>
<dbReference type="Pfam" id="PF03466">
    <property type="entry name" value="LysR_substrate"/>
    <property type="match status" value="1"/>
</dbReference>
<dbReference type="InterPro" id="IPR005119">
    <property type="entry name" value="LysR_subst-bd"/>
</dbReference>
<dbReference type="PANTHER" id="PTHR30537:SF26">
    <property type="entry name" value="GLYCINE CLEAVAGE SYSTEM TRANSCRIPTIONAL ACTIVATOR"/>
    <property type="match status" value="1"/>
</dbReference>
<evidence type="ECO:0000256" key="4">
    <source>
        <dbReference type="ARBA" id="ARBA00023163"/>
    </source>
</evidence>
<sequence>MMNESELPTSNSLLAFEATVRHGSMTAAADELGITQPLVSQRIRSLEEELGSVLLDRSRKPLKPTIIGEKFYGRIKEPIQLLFKACDFVKNERNDKKTRVSINVYFGFAFYWLMPRLNKLQEAFPDYVFEMTPTNSLSDMMVSSSDIVFHFSNSLGRYKFEEMFIREEVFPVCSPELLEKYEINVDKPLSDLRSLPLLHKDKDDARWFNWINWCKVLGVQPPEEGVIFCYNNYPLVLEAAIRGEGFCLAWRGLVDPYIKEGKLVELGPSLKSKSRGYLICTDYYDTYAIKKVVDWLIKEVESGDR</sequence>
<name>A0A4R6XCS0_9GAMM</name>
<dbReference type="SUPFAM" id="SSF53850">
    <property type="entry name" value="Periplasmic binding protein-like II"/>
    <property type="match status" value="1"/>
</dbReference>
<dbReference type="Pfam" id="PF00126">
    <property type="entry name" value="HTH_1"/>
    <property type="match status" value="1"/>
</dbReference>
<dbReference type="SUPFAM" id="SSF46785">
    <property type="entry name" value="Winged helix' DNA-binding domain"/>
    <property type="match status" value="1"/>
</dbReference>
<feature type="domain" description="HTH lysR-type" evidence="5">
    <location>
        <begin position="8"/>
        <end position="65"/>
    </location>
</feature>
<dbReference type="InterPro" id="IPR058163">
    <property type="entry name" value="LysR-type_TF_proteobact-type"/>
</dbReference>
<organism evidence="6 7">
    <name type="scientific">Marinomonas communis</name>
    <dbReference type="NCBI Taxonomy" id="28254"/>
    <lineage>
        <taxon>Bacteria</taxon>
        <taxon>Pseudomonadati</taxon>
        <taxon>Pseudomonadota</taxon>
        <taxon>Gammaproteobacteria</taxon>
        <taxon>Oceanospirillales</taxon>
        <taxon>Oceanospirillaceae</taxon>
        <taxon>Marinomonas</taxon>
    </lineage>
</organism>
<proteinExistence type="inferred from homology"/>
<dbReference type="InterPro" id="IPR036388">
    <property type="entry name" value="WH-like_DNA-bd_sf"/>
</dbReference>
<evidence type="ECO:0000256" key="1">
    <source>
        <dbReference type="ARBA" id="ARBA00009437"/>
    </source>
</evidence>
<dbReference type="InterPro" id="IPR000847">
    <property type="entry name" value="LysR_HTH_N"/>
</dbReference>
<comment type="caution">
    <text evidence="6">The sequence shown here is derived from an EMBL/GenBank/DDBJ whole genome shotgun (WGS) entry which is preliminary data.</text>
</comment>
<dbReference type="PROSITE" id="PS50931">
    <property type="entry name" value="HTH_LYSR"/>
    <property type="match status" value="1"/>
</dbReference>
<dbReference type="GO" id="GO:0003700">
    <property type="term" value="F:DNA-binding transcription factor activity"/>
    <property type="evidence" value="ECO:0007669"/>
    <property type="project" value="InterPro"/>
</dbReference>
<evidence type="ECO:0000256" key="3">
    <source>
        <dbReference type="ARBA" id="ARBA00023125"/>
    </source>
</evidence>
<dbReference type="OrthoDB" id="9813056at2"/>
<dbReference type="EMBL" id="SNZA01000001">
    <property type="protein sequence ID" value="TDR14753.1"/>
    <property type="molecule type" value="Genomic_DNA"/>
</dbReference>
<dbReference type="PANTHER" id="PTHR30537">
    <property type="entry name" value="HTH-TYPE TRANSCRIPTIONAL REGULATOR"/>
    <property type="match status" value="1"/>
</dbReference>
<gene>
    <name evidence="6" type="ORF">C8D85_0099</name>
</gene>
<dbReference type="PRINTS" id="PR00039">
    <property type="entry name" value="HTHLYSR"/>
</dbReference>